<dbReference type="Proteomes" id="UP000326852">
    <property type="component" value="Unassembled WGS sequence"/>
</dbReference>
<dbReference type="CDD" id="cd05009">
    <property type="entry name" value="SIS_GlmS_GlmD_2"/>
    <property type="match status" value="1"/>
</dbReference>
<dbReference type="Gene3D" id="3.40.50.10490">
    <property type="entry name" value="Glucose-6-phosphate isomerase like protein, domain 1"/>
    <property type="match status" value="3"/>
</dbReference>
<protein>
    <submittedName>
        <fullName evidence="2">SIS domain-containing protein</fullName>
    </submittedName>
</protein>
<dbReference type="EMBL" id="VTFX01000001">
    <property type="protein sequence ID" value="KAD4060194.1"/>
    <property type="molecule type" value="Genomic_DNA"/>
</dbReference>
<keyword evidence="3" id="KW-1185">Reference proteome</keyword>
<organism evidence="2 3">
    <name type="scientific">Arthrobacter yangruifuii</name>
    <dbReference type="NCBI Taxonomy" id="2606616"/>
    <lineage>
        <taxon>Bacteria</taxon>
        <taxon>Bacillati</taxon>
        <taxon>Actinomycetota</taxon>
        <taxon>Actinomycetes</taxon>
        <taxon>Micrococcales</taxon>
        <taxon>Micrococcaceae</taxon>
        <taxon>Arthrobacter</taxon>
    </lineage>
</organism>
<evidence type="ECO:0000313" key="3">
    <source>
        <dbReference type="Proteomes" id="UP000326852"/>
    </source>
</evidence>
<dbReference type="SUPFAM" id="SSF53697">
    <property type="entry name" value="SIS domain"/>
    <property type="match status" value="1"/>
</dbReference>
<proteinExistence type="predicted"/>
<dbReference type="InterPro" id="IPR046348">
    <property type="entry name" value="SIS_dom_sf"/>
</dbReference>
<evidence type="ECO:0000313" key="2">
    <source>
        <dbReference type="EMBL" id="KAD4060194.1"/>
    </source>
</evidence>
<dbReference type="GO" id="GO:0097367">
    <property type="term" value="F:carbohydrate derivative binding"/>
    <property type="evidence" value="ECO:0007669"/>
    <property type="project" value="InterPro"/>
</dbReference>
<name>A0A5N6MSX8_9MICC</name>
<dbReference type="AlphaFoldDB" id="A0A5N6MSX8"/>
<gene>
    <name evidence="2" type="ORF">GD627_03820</name>
</gene>
<dbReference type="PANTHER" id="PTHR10937">
    <property type="entry name" value="GLUCOSAMINE--FRUCTOSE-6-PHOSPHATE AMINOTRANSFERASE, ISOMERIZING"/>
    <property type="match status" value="1"/>
</dbReference>
<dbReference type="Pfam" id="PF01380">
    <property type="entry name" value="SIS"/>
    <property type="match status" value="1"/>
</dbReference>
<dbReference type="RefSeq" id="WP_152271403.1">
    <property type="nucleotide sequence ID" value="NZ_VTFX01000001.1"/>
</dbReference>
<reference evidence="2 3" key="1">
    <citation type="submission" date="2019-08" db="EMBL/GenBank/DDBJ databases">
        <title>Arthrobacter sp. nov., isolated from plateau pika and Tibetan wild ass.</title>
        <authorList>
            <person name="Ge Y."/>
        </authorList>
    </citation>
    <scope>NUCLEOTIDE SEQUENCE [LARGE SCALE GENOMIC DNA]</scope>
    <source>
        <strain evidence="2 3">785</strain>
    </source>
</reference>
<dbReference type="InterPro" id="IPR001347">
    <property type="entry name" value="SIS_dom"/>
</dbReference>
<feature type="domain" description="SIS" evidence="1">
    <location>
        <begin position="24"/>
        <end position="168"/>
    </location>
</feature>
<comment type="caution">
    <text evidence="2">The sequence shown here is derived from an EMBL/GenBank/DDBJ whole genome shotgun (WGS) entry which is preliminary data.</text>
</comment>
<sequence length="296" mass="31030">MSLTSEEIASQPAVWAEAAKTQEAGAFFGRPGESVLFLGCGTSAFVAESIAVLREEAGQGITDAAYASEWTPGRRYDRIVAITRSGTTSEVLQALRVAASSDAGAAGASLVAISAVAGEAVDALVEETLVLDFADEHSVVQTRFPTTVLTMARVAYGLTSSAAVDASDVLRKPLPVDVTDFEHFVYLGAGWTRGLAQEAALKIREAAQAWSESYPLLDYRHGPIAVAGPRSLVFVFGAVGEDLVADIEATGATVQTSGLDPLAQLVQAQRIAVELAESRGLNPDTPRHLTRSVILA</sequence>
<dbReference type="InterPro" id="IPR035490">
    <property type="entry name" value="GlmS/FrlB_SIS"/>
</dbReference>
<dbReference type="GO" id="GO:1901135">
    <property type="term" value="P:carbohydrate derivative metabolic process"/>
    <property type="evidence" value="ECO:0007669"/>
    <property type="project" value="InterPro"/>
</dbReference>
<evidence type="ECO:0000259" key="1">
    <source>
        <dbReference type="PROSITE" id="PS51464"/>
    </source>
</evidence>
<accession>A0A5N6MSX8</accession>
<dbReference type="PROSITE" id="PS51464">
    <property type="entry name" value="SIS"/>
    <property type="match status" value="1"/>
</dbReference>